<feature type="compositionally biased region" description="Basic and acidic residues" evidence="1">
    <location>
        <begin position="55"/>
        <end position="70"/>
    </location>
</feature>
<sequence>MLQMRDPARRLKSVMRLSAKSKGLEVEEEIRSGDREEHEGSDADRSMRVRMTRTKTIEAPKKSEQVKENTGKMGEQVGRRAQTTSSRKEKELRRGRKREGEGDENIDSEGEDGEGGEGDEEGSGSEETSGSGGGSGSGSGSESEYGSTKEDGGGSANEGNNEGGEGEEGQDSEKVVGARPSAKARGKAKSGLSDKVAVDDMSKPFLGGPINQELLTSFNNHVAAAIWNKKSSPVVGGIVEVNVRSMWGAQRWRKNGRKGAPHPANHGFPHHHCRAAAVVNESDPSQPANDAPEVVAAVAVSERCLLRSPCAFPTGSARKPRTVQAFEQLHQALNAAPSAPRTY</sequence>
<keyword evidence="3" id="KW-1185">Reference proteome</keyword>
<dbReference type="Proteomes" id="UP001419268">
    <property type="component" value="Unassembled WGS sequence"/>
</dbReference>
<name>A0AAP0E8B9_9MAGN</name>
<evidence type="ECO:0000313" key="3">
    <source>
        <dbReference type="Proteomes" id="UP001419268"/>
    </source>
</evidence>
<reference evidence="2 3" key="1">
    <citation type="submission" date="2024-01" db="EMBL/GenBank/DDBJ databases">
        <title>Genome assemblies of Stephania.</title>
        <authorList>
            <person name="Yang L."/>
        </authorList>
    </citation>
    <scope>NUCLEOTIDE SEQUENCE [LARGE SCALE GENOMIC DNA]</scope>
    <source>
        <strain evidence="2">JXDWG</strain>
        <tissue evidence="2">Leaf</tissue>
    </source>
</reference>
<evidence type="ECO:0000256" key="1">
    <source>
        <dbReference type="SAM" id="MobiDB-lite"/>
    </source>
</evidence>
<feature type="compositionally biased region" description="Acidic residues" evidence="1">
    <location>
        <begin position="101"/>
        <end position="124"/>
    </location>
</feature>
<gene>
    <name evidence="2" type="ORF">Scep_027548</name>
</gene>
<evidence type="ECO:0000313" key="2">
    <source>
        <dbReference type="EMBL" id="KAK9088466.1"/>
    </source>
</evidence>
<comment type="caution">
    <text evidence="2">The sequence shown here is derived from an EMBL/GenBank/DDBJ whole genome shotgun (WGS) entry which is preliminary data.</text>
</comment>
<accession>A0AAP0E8B9</accession>
<dbReference type="EMBL" id="JBBNAG010000012">
    <property type="protein sequence ID" value="KAK9088466.1"/>
    <property type="molecule type" value="Genomic_DNA"/>
</dbReference>
<organism evidence="2 3">
    <name type="scientific">Stephania cephalantha</name>
    <dbReference type="NCBI Taxonomy" id="152367"/>
    <lineage>
        <taxon>Eukaryota</taxon>
        <taxon>Viridiplantae</taxon>
        <taxon>Streptophyta</taxon>
        <taxon>Embryophyta</taxon>
        <taxon>Tracheophyta</taxon>
        <taxon>Spermatophyta</taxon>
        <taxon>Magnoliopsida</taxon>
        <taxon>Ranunculales</taxon>
        <taxon>Menispermaceae</taxon>
        <taxon>Menispermoideae</taxon>
        <taxon>Cissampelideae</taxon>
        <taxon>Stephania</taxon>
    </lineage>
</organism>
<protein>
    <submittedName>
        <fullName evidence="2">Uncharacterized protein</fullName>
    </submittedName>
</protein>
<feature type="compositionally biased region" description="Gly residues" evidence="1">
    <location>
        <begin position="130"/>
        <end position="139"/>
    </location>
</feature>
<feature type="region of interest" description="Disordered" evidence="1">
    <location>
        <begin position="1"/>
        <end position="195"/>
    </location>
</feature>
<feature type="compositionally biased region" description="Basic and acidic residues" evidence="1">
    <location>
        <begin position="22"/>
        <end position="47"/>
    </location>
</feature>
<dbReference type="AlphaFoldDB" id="A0AAP0E8B9"/>
<proteinExistence type="predicted"/>